<dbReference type="Pfam" id="PF14398">
    <property type="entry name" value="ATPgrasp_YheCD"/>
    <property type="match status" value="1"/>
</dbReference>
<sequence length="391" mass="45158">MNLYYSLENKEWFTHSKEKLITIGSNLHQVKKYHTIPAENLLAFSVDTINSIPLIGILTGRNKSNDVIGNGQLFKELQKEILKNGGISVVFTPQNISDSLNGFIYVPNEDKWFPVKCPLPHVVYNRVPFRTQEKSISFYQTYHYFQSKKIPFFNAFFLNKFEVNQLLSRDPFLQPFIPETIMAAEESSLLQLLNKYNSLYLKPALGSKGSGIYKIYLNQDGSIKMNGLKNCYAFKDFPSFWAEWGSKLLEKTYIAQEAITPLLYKGKRFDFRVLVHFSKNRYQPTGIGIRQSQKQEITTHIPNGGLLIPYHHIQTKEHDQFFADTADRIGLLLSEEMGFFGEFSIDAGISSNGKYVIYEINSKPMQFDEEEIEKNRIHSLTQLFFEFAGLR</sequence>
<evidence type="ECO:0000313" key="2">
    <source>
        <dbReference type="Proteomes" id="UP000321555"/>
    </source>
</evidence>
<dbReference type="Proteomes" id="UP000321555">
    <property type="component" value="Chromosome"/>
</dbReference>
<organism evidence="1 2">
    <name type="scientific">Cytobacillus dafuensis</name>
    <name type="common">Bacillus dafuensis</name>
    <dbReference type="NCBI Taxonomy" id="1742359"/>
    <lineage>
        <taxon>Bacteria</taxon>
        <taxon>Bacillati</taxon>
        <taxon>Bacillota</taxon>
        <taxon>Bacilli</taxon>
        <taxon>Bacillales</taxon>
        <taxon>Bacillaceae</taxon>
        <taxon>Cytobacillus</taxon>
    </lineage>
</organism>
<reference evidence="2" key="1">
    <citation type="submission" date="2019-08" db="EMBL/GenBank/DDBJ databases">
        <authorList>
            <person name="Zheng X."/>
        </authorList>
    </citation>
    <scope>NUCLEOTIDE SEQUENCE [LARGE SCALE GENOMIC DNA]</scope>
    <source>
        <strain evidence="2">FJAT-25496</strain>
    </source>
</reference>
<dbReference type="STRING" id="1742359.GCA_001439625_03958"/>
<dbReference type="OrthoDB" id="7869153at2"/>
<keyword evidence="2" id="KW-1185">Reference proteome</keyword>
<gene>
    <name evidence="1" type="ORF">FSZ17_07545</name>
</gene>
<protein>
    <submittedName>
        <fullName evidence="1">YheC/YheD family protein</fullName>
    </submittedName>
</protein>
<evidence type="ECO:0000313" key="1">
    <source>
        <dbReference type="EMBL" id="QED47112.1"/>
    </source>
</evidence>
<dbReference type="RefSeq" id="WP_057774566.1">
    <property type="nucleotide sequence ID" value="NZ_CP042593.1"/>
</dbReference>
<dbReference type="EMBL" id="CP042593">
    <property type="protein sequence ID" value="QED47112.1"/>
    <property type="molecule type" value="Genomic_DNA"/>
</dbReference>
<dbReference type="SUPFAM" id="SSF56059">
    <property type="entry name" value="Glutathione synthetase ATP-binding domain-like"/>
    <property type="match status" value="1"/>
</dbReference>
<accession>A0A5B8Z245</accession>
<name>A0A5B8Z245_CYTDA</name>
<proteinExistence type="predicted"/>
<dbReference type="InterPro" id="IPR026838">
    <property type="entry name" value="YheC/D"/>
</dbReference>
<dbReference type="AlphaFoldDB" id="A0A5B8Z245"/>
<dbReference type="KEGG" id="bda:FSZ17_07545"/>